<dbReference type="InterPro" id="IPR012337">
    <property type="entry name" value="RNaseH-like_sf"/>
</dbReference>
<protein>
    <submittedName>
        <fullName evidence="12">Transposable element Hobo transposase</fullName>
    </submittedName>
</protein>
<accession>A0AAE1I4A6</accession>
<dbReference type="GO" id="GO:0046983">
    <property type="term" value="F:protein dimerization activity"/>
    <property type="evidence" value="ECO:0007669"/>
    <property type="project" value="InterPro"/>
</dbReference>
<keyword evidence="3 9" id="KW-0863">Zinc-finger</keyword>
<name>A0AAE1I4A6_9NEOP</name>
<dbReference type="InterPro" id="IPR008906">
    <property type="entry name" value="HATC_C_dom"/>
</dbReference>
<evidence type="ECO:0000256" key="2">
    <source>
        <dbReference type="ARBA" id="ARBA00022723"/>
    </source>
</evidence>
<keyword evidence="7" id="KW-0804">Transcription</keyword>
<dbReference type="GO" id="GO:0005634">
    <property type="term" value="C:nucleus"/>
    <property type="evidence" value="ECO:0007669"/>
    <property type="project" value="UniProtKB-SubCell"/>
</dbReference>
<keyword evidence="8" id="KW-0539">Nucleus</keyword>
<evidence type="ECO:0000256" key="7">
    <source>
        <dbReference type="ARBA" id="ARBA00023163"/>
    </source>
</evidence>
<proteinExistence type="predicted"/>
<reference evidence="12" key="2">
    <citation type="journal article" date="2023" name="BMC Genomics">
        <title>Pest status, molecular evolution, and epigenetic factors derived from the genome assembly of Frankliniella fusca, a thysanopteran phytovirus vector.</title>
        <authorList>
            <person name="Catto M.A."/>
            <person name="Labadie P.E."/>
            <person name="Jacobson A.L."/>
            <person name="Kennedy G.G."/>
            <person name="Srinivasan R."/>
            <person name="Hunt B.G."/>
        </authorList>
    </citation>
    <scope>NUCLEOTIDE SEQUENCE</scope>
    <source>
        <strain evidence="12">PL_HMW_Pooled</strain>
    </source>
</reference>
<keyword evidence="4" id="KW-0862">Zinc</keyword>
<keyword evidence="6" id="KW-0238">DNA-binding</keyword>
<evidence type="ECO:0000256" key="6">
    <source>
        <dbReference type="ARBA" id="ARBA00023125"/>
    </source>
</evidence>
<feature type="compositionally biased region" description="Low complexity" evidence="10">
    <location>
        <begin position="146"/>
        <end position="158"/>
    </location>
</feature>
<comment type="caution">
    <text evidence="12">The sequence shown here is derived from an EMBL/GenBank/DDBJ whole genome shotgun (WGS) entry which is preliminary data.</text>
</comment>
<dbReference type="GO" id="GO:0003677">
    <property type="term" value="F:DNA binding"/>
    <property type="evidence" value="ECO:0007669"/>
    <property type="project" value="UniProtKB-KW"/>
</dbReference>
<organism evidence="12 13">
    <name type="scientific">Frankliniella fusca</name>
    <dbReference type="NCBI Taxonomy" id="407009"/>
    <lineage>
        <taxon>Eukaryota</taxon>
        <taxon>Metazoa</taxon>
        <taxon>Ecdysozoa</taxon>
        <taxon>Arthropoda</taxon>
        <taxon>Hexapoda</taxon>
        <taxon>Insecta</taxon>
        <taxon>Pterygota</taxon>
        <taxon>Neoptera</taxon>
        <taxon>Paraneoptera</taxon>
        <taxon>Thysanoptera</taxon>
        <taxon>Terebrantia</taxon>
        <taxon>Thripoidea</taxon>
        <taxon>Thripidae</taxon>
        <taxon>Frankliniella</taxon>
    </lineage>
</organism>
<dbReference type="SUPFAM" id="SSF53098">
    <property type="entry name" value="Ribonuclease H-like"/>
    <property type="match status" value="1"/>
</dbReference>
<dbReference type="AlphaFoldDB" id="A0AAE1I4A6"/>
<gene>
    <name evidence="12" type="ORF">KUF71_002665</name>
</gene>
<evidence type="ECO:0000256" key="10">
    <source>
        <dbReference type="SAM" id="MobiDB-lite"/>
    </source>
</evidence>
<keyword evidence="5" id="KW-0805">Transcription regulation</keyword>
<dbReference type="PANTHER" id="PTHR46481">
    <property type="entry name" value="ZINC FINGER BED DOMAIN-CONTAINING PROTEIN 4"/>
    <property type="match status" value="1"/>
</dbReference>
<feature type="compositionally biased region" description="Low complexity" evidence="10">
    <location>
        <begin position="76"/>
        <end position="98"/>
    </location>
</feature>
<dbReference type="EMBL" id="JAHWGI010001439">
    <property type="protein sequence ID" value="KAK3932695.1"/>
    <property type="molecule type" value="Genomic_DNA"/>
</dbReference>
<evidence type="ECO:0000256" key="8">
    <source>
        <dbReference type="ARBA" id="ARBA00023242"/>
    </source>
</evidence>
<evidence type="ECO:0000256" key="4">
    <source>
        <dbReference type="ARBA" id="ARBA00022833"/>
    </source>
</evidence>
<comment type="subcellular location">
    <subcellularLocation>
        <location evidence="1">Nucleus</location>
    </subcellularLocation>
</comment>
<dbReference type="Pfam" id="PF05699">
    <property type="entry name" value="Dimer_Tnp_hAT"/>
    <property type="match status" value="1"/>
</dbReference>
<evidence type="ECO:0000256" key="1">
    <source>
        <dbReference type="ARBA" id="ARBA00004123"/>
    </source>
</evidence>
<feature type="compositionally biased region" description="Low complexity" evidence="10">
    <location>
        <begin position="180"/>
        <end position="217"/>
    </location>
</feature>
<feature type="region of interest" description="Disordered" evidence="10">
    <location>
        <begin position="853"/>
        <end position="882"/>
    </location>
</feature>
<evidence type="ECO:0000259" key="11">
    <source>
        <dbReference type="PROSITE" id="PS50808"/>
    </source>
</evidence>
<feature type="compositionally biased region" description="Low complexity" evidence="10">
    <location>
        <begin position="853"/>
        <end position="865"/>
    </location>
</feature>
<dbReference type="InterPro" id="IPR003656">
    <property type="entry name" value="Znf_BED"/>
</dbReference>
<sequence>MASMFSGALHRDGCTGERDPAWDDCLGHPLRVFLGDCTAAERQSSHLCRSVLVNMPPKHPKSKVSVAKPQAPPAAPRRSTSRTRTVLTPGSAVTAPAPVRTPTPTPPASSSTATVLLFSDQDAPFATPAAPSAVAVPVTPGLLSTTPPASSSTVVSLLSPPPAAAARRPPPLVPLTVIIPGSTDDASASSPSTSSPLSAPSTPAPSTSSSTSSSTTGPGRGRRPCTEKSGRSIEAQEAYDGLCMDPPRYILKDPKPGWFSPVWKVFKVIYDPSKKVDVGAAQCQRCYTVLKYDIKGSGISSLLKHVNSTSACTRPLSNDIVLVPKALKDNLVKRLAEKSARELSSIHTSVGEGMSNVVQAAIDIGTACPGARAADVMPSFNTVRKKLSDLADEERGVVVAEIKEAIADDRCSATTDIWTDEYKNFHYISVTTHFIDAKFKIKSWDLCTPRFPSNEKTTAENVRSALLRELAALGITEAEFLKMDWVTDQGANVVKALESVNRYDCMAHCINTALKTSLTLSFVELRKKLLQDRAEEAILKQFSEAVAAVKKARETASRKVGHGINLKKLQKALHPANKPVCMYGTMLSSVLLHQKQVVTVLRFLHRDDLADFIIENSDLAKEILGFIKRLDKTGSVAGGELEDIQKHLTLEDDDSPLVAALKLRLDEERELCSILVQVKKCKDLVKFLRSATYSAQLSTMVLQECDTRWNSVCIMLNSLVKAWDEVKELLTANGEAERLNGIVFEDMQWLNNFLSVFKDETDLLQGQNYPTLPYALLATIDLQEHCDPVLLDSPAQAVLRQRASAGVTKKLKITMDQKIATFLWPKYRHLPMLSEKDRKEVYDKVRELLSAAQTTDPDADVAAQPAPSPPKKPHSTSGAAQAERNGLGELDEVDRYLLSGSSTVQVEGLLGYWQSEFESPTALLRNLAKLAHRLLGRPATSAPSERVFSAAGFVIQERRTRLAPELVDKILFLHSFLKNTNPG</sequence>
<dbReference type="Proteomes" id="UP001219518">
    <property type="component" value="Unassembled WGS sequence"/>
</dbReference>
<evidence type="ECO:0000256" key="5">
    <source>
        <dbReference type="ARBA" id="ARBA00023015"/>
    </source>
</evidence>
<evidence type="ECO:0000256" key="9">
    <source>
        <dbReference type="PROSITE-ProRule" id="PRU00027"/>
    </source>
</evidence>
<evidence type="ECO:0000256" key="3">
    <source>
        <dbReference type="ARBA" id="ARBA00022771"/>
    </source>
</evidence>
<feature type="domain" description="BED-type" evidence="11">
    <location>
        <begin position="257"/>
        <end position="319"/>
    </location>
</feature>
<keyword evidence="2" id="KW-0479">Metal-binding</keyword>
<dbReference type="InterPro" id="IPR052035">
    <property type="entry name" value="ZnF_BED_domain_contain"/>
</dbReference>
<reference evidence="12" key="1">
    <citation type="submission" date="2021-07" db="EMBL/GenBank/DDBJ databases">
        <authorList>
            <person name="Catto M.A."/>
            <person name="Jacobson A."/>
            <person name="Kennedy G."/>
            <person name="Labadie P."/>
            <person name="Hunt B.G."/>
            <person name="Srinivasan R."/>
        </authorList>
    </citation>
    <scope>NUCLEOTIDE SEQUENCE</scope>
    <source>
        <strain evidence="12">PL_HMW_Pooled</strain>
        <tissue evidence="12">Head</tissue>
    </source>
</reference>
<keyword evidence="13" id="KW-1185">Reference proteome</keyword>
<evidence type="ECO:0000313" key="13">
    <source>
        <dbReference type="Proteomes" id="UP001219518"/>
    </source>
</evidence>
<dbReference type="GO" id="GO:0008270">
    <property type="term" value="F:zinc ion binding"/>
    <property type="evidence" value="ECO:0007669"/>
    <property type="project" value="UniProtKB-KW"/>
</dbReference>
<evidence type="ECO:0000313" key="12">
    <source>
        <dbReference type="EMBL" id="KAK3932695.1"/>
    </source>
</evidence>
<feature type="region of interest" description="Disordered" evidence="10">
    <location>
        <begin position="58"/>
        <end position="112"/>
    </location>
</feature>
<dbReference type="PANTHER" id="PTHR46481:SF10">
    <property type="entry name" value="ZINC FINGER BED DOMAIN-CONTAINING PROTEIN 39"/>
    <property type="match status" value="1"/>
</dbReference>
<feature type="region of interest" description="Disordered" evidence="10">
    <location>
        <begin position="146"/>
        <end position="231"/>
    </location>
</feature>
<feature type="compositionally biased region" description="Pro residues" evidence="10">
    <location>
        <begin position="159"/>
        <end position="173"/>
    </location>
</feature>
<dbReference type="PROSITE" id="PS50808">
    <property type="entry name" value="ZF_BED"/>
    <property type="match status" value="1"/>
</dbReference>